<organism evidence="1">
    <name type="scientific">marine sediment metagenome</name>
    <dbReference type="NCBI Taxonomy" id="412755"/>
    <lineage>
        <taxon>unclassified sequences</taxon>
        <taxon>metagenomes</taxon>
        <taxon>ecological metagenomes</taxon>
    </lineage>
</organism>
<dbReference type="AlphaFoldDB" id="X1FM09"/>
<proteinExistence type="predicted"/>
<protein>
    <submittedName>
        <fullName evidence="1">Uncharacterized protein</fullName>
    </submittedName>
</protein>
<comment type="caution">
    <text evidence="1">The sequence shown here is derived from an EMBL/GenBank/DDBJ whole genome shotgun (WGS) entry which is preliminary data.</text>
</comment>
<feature type="non-terminal residue" evidence="1">
    <location>
        <position position="1"/>
    </location>
</feature>
<sequence length="101" mass="11176">TGMAKELGTTMMRTEEIPEVLSGARRAEGFRSIDQFMNYLNMIMGGQGQMLSPYMQAIMAQGGMGGQDLSWLPMLAYYFMDRGGGETTRIGESPLPPARTW</sequence>
<dbReference type="EMBL" id="BARU01006314">
    <property type="protein sequence ID" value="GAH46731.1"/>
    <property type="molecule type" value="Genomic_DNA"/>
</dbReference>
<accession>X1FM09</accession>
<gene>
    <name evidence="1" type="ORF">S03H2_12411</name>
</gene>
<name>X1FM09_9ZZZZ</name>
<reference evidence="1" key="1">
    <citation type="journal article" date="2014" name="Front. Microbiol.">
        <title>High frequency of phylogenetically diverse reductive dehalogenase-homologous genes in deep subseafloor sedimentary metagenomes.</title>
        <authorList>
            <person name="Kawai M."/>
            <person name="Futagami T."/>
            <person name="Toyoda A."/>
            <person name="Takaki Y."/>
            <person name="Nishi S."/>
            <person name="Hori S."/>
            <person name="Arai W."/>
            <person name="Tsubouchi T."/>
            <person name="Morono Y."/>
            <person name="Uchiyama I."/>
            <person name="Ito T."/>
            <person name="Fujiyama A."/>
            <person name="Inagaki F."/>
            <person name="Takami H."/>
        </authorList>
    </citation>
    <scope>NUCLEOTIDE SEQUENCE</scope>
    <source>
        <strain evidence="1">Expedition CK06-06</strain>
    </source>
</reference>
<evidence type="ECO:0000313" key="1">
    <source>
        <dbReference type="EMBL" id="GAH46731.1"/>
    </source>
</evidence>